<feature type="transmembrane region" description="Helical" evidence="1">
    <location>
        <begin position="22"/>
        <end position="43"/>
    </location>
</feature>
<dbReference type="Pfam" id="PF07963">
    <property type="entry name" value="N_methyl"/>
    <property type="match status" value="1"/>
</dbReference>
<dbReference type="Proteomes" id="UP000176339">
    <property type="component" value="Unassembled WGS sequence"/>
</dbReference>
<evidence type="ECO:0000313" key="3">
    <source>
        <dbReference type="Proteomes" id="UP000176339"/>
    </source>
</evidence>
<protein>
    <recommendedName>
        <fullName evidence="4">Type II secretion system protein J</fullName>
    </recommendedName>
</protein>
<proteinExistence type="predicted"/>
<evidence type="ECO:0000256" key="1">
    <source>
        <dbReference type="SAM" id="Phobius"/>
    </source>
</evidence>
<sequence length="193" mass="21261">MNKSTFHIPHSTFQRGFTLVEALVSAAVFAVCMSSIVGIYVSLQKINQRSAAIQAVAQNARFVHEDLTKLLANGWIDYSRYSSGTVPQPDTDELNVIDRLGEQVRIFFAGDVLYIEKGPAGAGYISAFTGSDVKVLDWRIYITPATNPFPVGGANPQEQPAVGVFLDLESNLDARERARQSFQTTITTRQYPD</sequence>
<gene>
    <name evidence="2" type="ORF">A2846_00680</name>
</gene>
<comment type="caution">
    <text evidence="2">The sequence shown here is derived from an EMBL/GenBank/DDBJ whole genome shotgun (WGS) entry which is preliminary data.</text>
</comment>
<keyword evidence="1" id="KW-1133">Transmembrane helix</keyword>
<reference evidence="2 3" key="1">
    <citation type="journal article" date="2016" name="Nat. Commun.">
        <title>Thousands of microbial genomes shed light on interconnected biogeochemical processes in an aquifer system.</title>
        <authorList>
            <person name="Anantharaman K."/>
            <person name="Brown C.T."/>
            <person name="Hug L.A."/>
            <person name="Sharon I."/>
            <person name="Castelle C.J."/>
            <person name="Probst A.J."/>
            <person name="Thomas B.C."/>
            <person name="Singh A."/>
            <person name="Wilkins M.J."/>
            <person name="Karaoz U."/>
            <person name="Brodie E.L."/>
            <person name="Williams K.H."/>
            <person name="Hubbard S.S."/>
            <person name="Banfield J.F."/>
        </authorList>
    </citation>
    <scope>NUCLEOTIDE SEQUENCE [LARGE SCALE GENOMIC DNA]</scope>
</reference>
<keyword evidence="1" id="KW-0472">Membrane</keyword>
<evidence type="ECO:0000313" key="2">
    <source>
        <dbReference type="EMBL" id="OGE82822.1"/>
    </source>
</evidence>
<name>A0A1F5NYY0_9BACT</name>
<dbReference type="EMBL" id="MFEN01000064">
    <property type="protein sequence ID" value="OGE82822.1"/>
    <property type="molecule type" value="Genomic_DNA"/>
</dbReference>
<organism evidence="2 3">
    <name type="scientific">Candidatus Doudnabacteria bacterium RIFCSPHIGHO2_01_FULL_49_9</name>
    <dbReference type="NCBI Taxonomy" id="1817827"/>
    <lineage>
        <taxon>Bacteria</taxon>
        <taxon>Candidatus Doudnaibacteriota</taxon>
    </lineage>
</organism>
<accession>A0A1F5NYY0</accession>
<dbReference type="NCBIfam" id="TIGR02532">
    <property type="entry name" value="IV_pilin_GFxxxE"/>
    <property type="match status" value="1"/>
</dbReference>
<dbReference type="InterPro" id="IPR012902">
    <property type="entry name" value="N_methyl_site"/>
</dbReference>
<dbReference type="AlphaFoldDB" id="A0A1F5NYY0"/>
<evidence type="ECO:0008006" key="4">
    <source>
        <dbReference type="Google" id="ProtNLM"/>
    </source>
</evidence>
<keyword evidence="1" id="KW-0812">Transmembrane</keyword>